<organism evidence="1 2">
    <name type="scientific">Oceanobacillus profundus</name>
    <dbReference type="NCBI Taxonomy" id="372463"/>
    <lineage>
        <taxon>Bacteria</taxon>
        <taxon>Bacillati</taxon>
        <taxon>Bacillota</taxon>
        <taxon>Bacilli</taxon>
        <taxon>Bacillales</taxon>
        <taxon>Bacillaceae</taxon>
        <taxon>Oceanobacillus</taxon>
    </lineage>
</organism>
<sequence>MKNLISKEQIEEFHKKGFINVKGVYSDQEVNSINKQFRNHWIQLVQNGEIHAKEDRPLESLFPRMRDYHRKNPVIMKHTLKSEVFDLMKAVIGEEPLVISTSYYFKSPTTRELPLHQDNYAFGVFPGTTYAAWVSLDYTDEQNGGLQFVRGTQEKELEDPEKDPTNVREYFSDKGQEINVPKGSYVENITTNPGDVVIFNGNIIHGSNANVTKDRYRRCLLTHFTGVSVERLALNFNKLVNREGEKVRRRFNNNTKIAEKQGTIFSIKDAGYFDSWR</sequence>
<dbReference type="EMBL" id="QWEH01000005">
    <property type="protein sequence ID" value="RHW32558.1"/>
    <property type="molecule type" value="Genomic_DNA"/>
</dbReference>
<dbReference type="GO" id="GO:0005506">
    <property type="term" value="F:iron ion binding"/>
    <property type="evidence" value="ECO:0007669"/>
    <property type="project" value="UniProtKB-ARBA"/>
</dbReference>
<keyword evidence="1" id="KW-0560">Oxidoreductase</keyword>
<dbReference type="Proteomes" id="UP000285456">
    <property type="component" value="Unassembled WGS sequence"/>
</dbReference>
<accession>A0A417YI16</accession>
<dbReference type="InterPro" id="IPR008775">
    <property type="entry name" value="Phytyl_CoA_dOase-like"/>
</dbReference>
<proteinExistence type="predicted"/>
<dbReference type="PANTHER" id="PTHR20883">
    <property type="entry name" value="PHYTANOYL-COA DIOXYGENASE DOMAIN CONTAINING 1"/>
    <property type="match status" value="1"/>
</dbReference>
<comment type="caution">
    <text evidence="1">The sequence shown here is derived from an EMBL/GenBank/DDBJ whole genome shotgun (WGS) entry which is preliminary data.</text>
</comment>
<evidence type="ECO:0000313" key="1">
    <source>
        <dbReference type="EMBL" id="RHW32558.1"/>
    </source>
</evidence>
<dbReference type="OrthoDB" id="9814777at2"/>
<dbReference type="RefSeq" id="WP_118889195.1">
    <property type="nucleotide sequence ID" value="NZ_PHUT01000005.1"/>
</dbReference>
<dbReference type="Pfam" id="PF05721">
    <property type="entry name" value="PhyH"/>
    <property type="match status" value="1"/>
</dbReference>
<dbReference type="GO" id="GO:0016706">
    <property type="term" value="F:2-oxoglutarate-dependent dioxygenase activity"/>
    <property type="evidence" value="ECO:0007669"/>
    <property type="project" value="UniProtKB-ARBA"/>
</dbReference>
<name>A0A417YI16_9BACI</name>
<dbReference type="SUPFAM" id="SSF51197">
    <property type="entry name" value="Clavaminate synthase-like"/>
    <property type="match status" value="1"/>
</dbReference>
<protein>
    <submittedName>
        <fullName evidence="1">Phytanoyl-CoA dioxygenase</fullName>
    </submittedName>
</protein>
<dbReference type="AlphaFoldDB" id="A0A417YI16"/>
<keyword evidence="1" id="KW-0223">Dioxygenase</keyword>
<keyword evidence="2" id="KW-1185">Reference proteome</keyword>
<dbReference type="PANTHER" id="PTHR20883:SF48">
    <property type="entry name" value="ECTOINE DIOXYGENASE"/>
    <property type="match status" value="1"/>
</dbReference>
<gene>
    <name evidence="1" type="ORF">D1B32_09510</name>
</gene>
<evidence type="ECO:0000313" key="2">
    <source>
        <dbReference type="Proteomes" id="UP000285456"/>
    </source>
</evidence>
<dbReference type="Gene3D" id="2.60.120.620">
    <property type="entry name" value="q2cbj1_9rhob like domain"/>
    <property type="match status" value="1"/>
</dbReference>
<reference evidence="1 2" key="1">
    <citation type="journal article" date="2007" name="Int. J. Syst. Evol. Microbiol.">
        <title>Oceanobacillus profundus sp. nov., isolated from a deep-sea sediment core.</title>
        <authorList>
            <person name="Kim Y.G."/>
            <person name="Choi D.H."/>
            <person name="Hyun S."/>
            <person name="Cho B.C."/>
        </authorList>
    </citation>
    <scope>NUCLEOTIDE SEQUENCE [LARGE SCALE GENOMIC DNA]</scope>
    <source>
        <strain evidence="1 2">DSM 18246</strain>
    </source>
</reference>